<feature type="domain" description="EAL" evidence="2">
    <location>
        <begin position="390"/>
        <end position="640"/>
    </location>
</feature>
<dbReference type="Proteomes" id="UP000184533">
    <property type="component" value="Unassembled WGS sequence"/>
</dbReference>
<dbReference type="InterPro" id="IPR035919">
    <property type="entry name" value="EAL_sf"/>
</dbReference>
<gene>
    <name evidence="4" type="ORF">SAMN02745223_01610</name>
</gene>
<dbReference type="AlphaFoldDB" id="A0A1M4YAD9"/>
<evidence type="ECO:0000313" key="5">
    <source>
        <dbReference type="Proteomes" id="UP000184533"/>
    </source>
</evidence>
<dbReference type="InterPro" id="IPR043128">
    <property type="entry name" value="Rev_trsase/Diguanyl_cyclase"/>
</dbReference>
<evidence type="ECO:0000259" key="2">
    <source>
        <dbReference type="PROSITE" id="PS50883"/>
    </source>
</evidence>
<evidence type="ECO:0000313" key="4">
    <source>
        <dbReference type="EMBL" id="SHF02724.1"/>
    </source>
</evidence>
<dbReference type="InterPro" id="IPR000160">
    <property type="entry name" value="GGDEF_dom"/>
</dbReference>
<dbReference type="NCBIfam" id="TIGR00254">
    <property type="entry name" value="GGDEF"/>
    <property type="match status" value="1"/>
</dbReference>
<dbReference type="InterPro" id="IPR001633">
    <property type="entry name" value="EAL_dom"/>
</dbReference>
<organism evidence="4 5">
    <name type="scientific">Devosia limi DSM 17137</name>
    <dbReference type="NCBI Taxonomy" id="1121477"/>
    <lineage>
        <taxon>Bacteria</taxon>
        <taxon>Pseudomonadati</taxon>
        <taxon>Pseudomonadota</taxon>
        <taxon>Alphaproteobacteria</taxon>
        <taxon>Hyphomicrobiales</taxon>
        <taxon>Devosiaceae</taxon>
        <taxon>Devosia</taxon>
    </lineage>
</organism>
<feature type="domain" description="GGDEF" evidence="3">
    <location>
        <begin position="247"/>
        <end position="381"/>
    </location>
</feature>
<protein>
    <submittedName>
        <fullName evidence="4">Diguanylate cyclase (GGDEF) domain-containing protein</fullName>
    </submittedName>
</protein>
<proteinExistence type="predicted"/>
<dbReference type="OrthoDB" id="9814202at2"/>
<feature type="transmembrane region" description="Helical" evidence="1">
    <location>
        <begin position="178"/>
        <end position="196"/>
    </location>
</feature>
<reference evidence="4 5" key="1">
    <citation type="submission" date="2016-11" db="EMBL/GenBank/DDBJ databases">
        <authorList>
            <person name="Jaros S."/>
            <person name="Januszkiewicz K."/>
            <person name="Wedrychowicz H."/>
        </authorList>
    </citation>
    <scope>NUCLEOTIDE SEQUENCE [LARGE SCALE GENOMIC DNA]</scope>
    <source>
        <strain evidence="4 5">DSM 17137</strain>
    </source>
</reference>
<dbReference type="SMART" id="SM00052">
    <property type="entry name" value="EAL"/>
    <property type="match status" value="1"/>
</dbReference>
<dbReference type="CDD" id="cd01949">
    <property type="entry name" value="GGDEF"/>
    <property type="match status" value="1"/>
</dbReference>
<accession>A0A1M4YAD9</accession>
<dbReference type="PANTHER" id="PTHR44757:SF2">
    <property type="entry name" value="BIOFILM ARCHITECTURE MAINTENANCE PROTEIN MBAA"/>
    <property type="match status" value="1"/>
</dbReference>
<dbReference type="PROSITE" id="PS50883">
    <property type="entry name" value="EAL"/>
    <property type="match status" value="1"/>
</dbReference>
<name>A0A1M4YAD9_9HYPH</name>
<dbReference type="EMBL" id="FQVC01000004">
    <property type="protein sequence ID" value="SHF02724.1"/>
    <property type="molecule type" value="Genomic_DNA"/>
</dbReference>
<dbReference type="Gene3D" id="3.30.70.270">
    <property type="match status" value="1"/>
</dbReference>
<keyword evidence="1" id="KW-1133">Transmembrane helix</keyword>
<dbReference type="SMART" id="SM00267">
    <property type="entry name" value="GGDEF"/>
    <property type="match status" value="1"/>
</dbReference>
<dbReference type="PROSITE" id="PS50887">
    <property type="entry name" value="GGDEF"/>
    <property type="match status" value="1"/>
</dbReference>
<dbReference type="SUPFAM" id="SSF55073">
    <property type="entry name" value="Nucleotide cyclase"/>
    <property type="match status" value="1"/>
</dbReference>
<sequence length="655" mass="71658">MLPRAWFRQLVLVVLVVLAIAAVVHARAVQDSAAAVQDSMRFDVSWIGAQGRIEAGQLEAKVALYAALRRPQDARAAEMFYQILLGRLDSWNVGGYRDFLQASPPSQQAYDELQALLTSVEAEFTDLTKVDDMPALLERLSPVSSIIDRIGAEASISAVAKAAAIRDTLTERQTIQDYLVTTLLIAAGVLLVLTALQNRNLRAAHKAVQQASERYAYSARHDPLTGLPNRTAFSHPDHSLFRDMANRRAAVVVIDLDGFKVVNDTWGHIFGDKLLTAAAHRLRDLVGVRPGNVVARLGGDEFVALLNVSDEAEAVAFANKIIEALKRPFEIDGSVTTIGATAGVALAVDDNWDTLSLMADADLAQSHTKSRNKGTVGLYDPGLRERVERRLTLENQLRTAIEKKEIFPHYQVQVDLQTGALVGVEALARWHHPQLGLISPAEFIPIAEASGQIFNIGKYMIDCACRDALRLPANVPVAVNISVIQIMQGEIMDTVAEALMMSGLAPQRLKLEVTESVMMMDRRRAIAVLSELRYLGVAIALDDFGTGFSSLSYLSTFRWDELKIDRSFLQNLDTDPLGLSIIQAVLVLARKLGAKVIVEGIETDNQLQLLKKTGCHVGQGYFFGRPAPIDTVCELISAMPPPTSAATRRKSDSTR</sequence>
<keyword evidence="1" id="KW-0812">Transmembrane</keyword>
<dbReference type="Gene3D" id="3.20.20.450">
    <property type="entry name" value="EAL domain"/>
    <property type="match status" value="1"/>
</dbReference>
<dbReference type="Pfam" id="PF00563">
    <property type="entry name" value="EAL"/>
    <property type="match status" value="1"/>
</dbReference>
<dbReference type="InterPro" id="IPR029787">
    <property type="entry name" value="Nucleotide_cyclase"/>
</dbReference>
<dbReference type="CDD" id="cd01948">
    <property type="entry name" value="EAL"/>
    <property type="match status" value="1"/>
</dbReference>
<keyword evidence="1" id="KW-0472">Membrane</keyword>
<dbReference type="PANTHER" id="PTHR44757">
    <property type="entry name" value="DIGUANYLATE CYCLASE DGCP"/>
    <property type="match status" value="1"/>
</dbReference>
<evidence type="ECO:0000256" key="1">
    <source>
        <dbReference type="SAM" id="Phobius"/>
    </source>
</evidence>
<dbReference type="InterPro" id="IPR052155">
    <property type="entry name" value="Biofilm_reg_signaling"/>
</dbReference>
<dbReference type="SUPFAM" id="SSF141868">
    <property type="entry name" value="EAL domain-like"/>
    <property type="match status" value="1"/>
</dbReference>
<evidence type="ECO:0000259" key="3">
    <source>
        <dbReference type="PROSITE" id="PS50887"/>
    </source>
</evidence>
<dbReference type="Pfam" id="PF00990">
    <property type="entry name" value="GGDEF"/>
    <property type="match status" value="1"/>
</dbReference>